<dbReference type="NCBIfam" id="NF009453">
    <property type="entry name" value="PRK12813.1"/>
    <property type="match status" value="1"/>
</dbReference>
<name>A0ABW5A4D2_9RHOB</name>
<comment type="function">
    <text evidence="4 5">Required for flagellar hook formation. May act as a scaffolding protein.</text>
</comment>
<evidence type="ECO:0000256" key="4">
    <source>
        <dbReference type="ARBA" id="ARBA00024746"/>
    </source>
</evidence>
<evidence type="ECO:0000313" key="9">
    <source>
        <dbReference type="Proteomes" id="UP001597413"/>
    </source>
</evidence>
<keyword evidence="3 5" id="KW-1005">Bacterial flagellum biogenesis</keyword>
<dbReference type="EMBL" id="JBHUIX010000003">
    <property type="protein sequence ID" value="MFD2172998.1"/>
    <property type="molecule type" value="Genomic_DNA"/>
</dbReference>
<dbReference type="InterPro" id="IPR005648">
    <property type="entry name" value="FlgD"/>
</dbReference>
<evidence type="ECO:0000313" key="8">
    <source>
        <dbReference type="EMBL" id="MFD2172998.1"/>
    </source>
</evidence>
<evidence type="ECO:0000256" key="3">
    <source>
        <dbReference type="ARBA" id="ARBA00022795"/>
    </source>
</evidence>
<reference evidence="9" key="1">
    <citation type="journal article" date="2019" name="Int. J. Syst. Evol. Microbiol.">
        <title>The Global Catalogue of Microorganisms (GCM) 10K type strain sequencing project: providing services to taxonomists for standard genome sequencing and annotation.</title>
        <authorList>
            <consortium name="The Broad Institute Genomics Platform"/>
            <consortium name="The Broad Institute Genome Sequencing Center for Infectious Disease"/>
            <person name="Wu L."/>
            <person name="Ma J."/>
        </authorList>
    </citation>
    <scope>NUCLEOTIDE SEQUENCE [LARGE SCALE GENOMIC DNA]</scope>
    <source>
        <strain evidence="9">CCUG 55131</strain>
    </source>
</reference>
<keyword evidence="9" id="KW-1185">Reference proteome</keyword>
<gene>
    <name evidence="8" type="ORF">ACFSM0_02720</name>
</gene>
<comment type="similarity">
    <text evidence="1 5">Belongs to the FlgD family.</text>
</comment>
<feature type="region of interest" description="Disordered" evidence="6">
    <location>
        <begin position="1"/>
        <end position="28"/>
    </location>
</feature>
<dbReference type="Pfam" id="PF03963">
    <property type="entry name" value="FlgD"/>
    <property type="match status" value="1"/>
</dbReference>
<comment type="caution">
    <text evidence="8">The sequence shown here is derived from an EMBL/GenBank/DDBJ whole genome shotgun (WGS) entry which is preliminary data.</text>
</comment>
<dbReference type="Pfam" id="PF13860">
    <property type="entry name" value="FlgD_ig"/>
    <property type="match status" value="1"/>
</dbReference>
<evidence type="ECO:0000259" key="7">
    <source>
        <dbReference type="Pfam" id="PF13860"/>
    </source>
</evidence>
<protein>
    <recommendedName>
        <fullName evidence="2 5">Basal-body rod modification protein FlgD</fullName>
    </recommendedName>
</protein>
<accession>A0ABW5A4D2</accession>
<dbReference type="Gene3D" id="2.60.40.4070">
    <property type="match status" value="1"/>
</dbReference>
<proteinExistence type="inferred from homology"/>
<evidence type="ECO:0000256" key="5">
    <source>
        <dbReference type="RuleBase" id="RU362076"/>
    </source>
</evidence>
<keyword evidence="8" id="KW-0282">Flagellum</keyword>
<sequence>MTSVTATNAAASSAARSSSSASNSTSAKATDYETFLKLLTTQMTNQDPTSPMDSADYAVQLATFSQVEQQTKTNDLLEGLATQLGLMGMSEYAGWVGMEARSESPAYFDGMNSVTISPNPVKGSTETVLVVTDSAGNEVSRGSIPVSTDSIQWDGTDSSGNLLPPGLYSFELESYNSGTLLSTDPVETYNRIIEAQGSADGAVLVLEGGTTIQTGAISALREET</sequence>
<feature type="domain" description="FlgD/Vpr Ig-like" evidence="7">
    <location>
        <begin position="108"/>
        <end position="177"/>
    </location>
</feature>
<dbReference type="RefSeq" id="WP_377386768.1">
    <property type="nucleotide sequence ID" value="NZ_JBHUIX010000003.1"/>
</dbReference>
<evidence type="ECO:0000256" key="2">
    <source>
        <dbReference type="ARBA" id="ARBA00016013"/>
    </source>
</evidence>
<evidence type="ECO:0000256" key="6">
    <source>
        <dbReference type="SAM" id="MobiDB-lite"/>
    </source>
</evidence>
<evidence type="ECO:0000256" key="1">
    <source>
        <dbReference type="ARBA" id="ARBA00010577"/>
    </source>
</evidence>
<dbReference type="Proteomes" id="UP001597413">
    <property type="component" value="Unassembled WGS sequence"/>
</dbReference>
<organism evidence="8 9">
    <name type="scientific">Rhodobacter lacus</name>
    <dbReference type="NCBI Taxonomy" id="1641972"/>
    <lineage>
        <taxon>Bacteria</taxon>
        <taxon>Pseudomonadati</taxon>
        <taxon>Pseudomonadota</taxon>
        <taxon>Alphaproteobacteria</taxon>
        <taxon>Rhodobacterales</taxon>
        <taxon>Rhodobacter group</taxon>
        <taxon>Rhodobacter</taxon>
    </lineage>
</organism>
<dbReference type="InterPro" id="IPR025965">
    <property type="entry name" value="FlgD/Vpr_Ig-like"/>
</dbReference>
<keyword evidence="8" id="KW-0966">Cell projection</keyword>
<keyword evidence="8" id="KW-0969">Cilium</keyword>